<dbReference type="AlphaFoldDB" id="A0A2J6Q054"/>
<feature type="compositionally biased region" description="Acidic residues" evidence="2">
    <location>
        <begin position="188"/>
        <end position="199"/>
    </location>
</feature>
<evidence type="ECO:0000313" key="4">
    <source>
        <dbReference type="Proteomes" id="UP000235672"/>
    </source>
</evidence>
<sequence>MASQDMQAPAISEHQEPAMINNISPSPKSLTELLKAERLSRTYKQSRKFYERIELEIEHAEEELQIFDDEMKQRGIEGLDAVKASGLSAELMEAYNAFCESLNGPNGSQPRDGFSILCEQPHGGLYFEYDPEFKLFKEFVEPERDVDVEFVAPDGDLEEKLDRETEIVLTENLEMALKMNIEEHSEETAEEDSEIDSEVVSESNSESNSQSDSEMDFKGITDDGYNARNYRCEASLSLGGSQREEHPKLYRLAIQAAKTGSEAAMEMLIRLPSMNAVFSGWLLEYEFAEELKDEFLLSRRWVFRQAKKIDELGSV</sequence>
<feature type="coiled-coil region" evidence="1">
    <location>
        <begin position="43"/>
        <end position="70"/>
    </location>
</feature>
<dbReference type="Proteomes" id="UP000235672">
    <property type="component" value="Unassembled WGS sequence"/>
</dbReference>
<dbReference type="OrthoDB" id="3564068at2759"/>
<gene>
    <name evidence="3" type="ORF">NA56DRAFT_705352</name>
</gene>
<protein>
    <submittedName>
        <fullName evidence="3">Uncharacterized protein</fullName>
    </submittedName>
</protein>
<accession>A0A2J6Q054</accession>
<reference evidence="3 4" key="1">
    <citation type="submission" date="2016-05" db="EMBL/GenBank/DDBJ databases">
        <title>A degradative enzymes factory behind the ericoid mycorrhizal symbiosis.</title>
        <authorList>
            <consortium name="DOE Joint Genome Institute"/>
            <person name="Martino E."/>
            <person name="Morin E."/>
            <person name="Grelet G."/>
            <person name="Kuo A."/>
            <person name="Kohler A."/>
            <person name="Daghino S."/>
            <person name="Barry K."/>
            <person name="Choi C."/>
            <person name="Cichocki N."/>
            <person name="Clum A."/>
            <person name="Copeland A."/>
            <person name="Hainaut M."/>
            <person name="Haridas S."/>
            <person name="Labutti K."/>
            <person name="Lindquist E."/>
            <person name="Lipzen A."/>
            <person name="Khouja H.-R."/>
            <person name="Murat C."/>
            <person name="Ohm R."/>
            <person name="Olson A."/>
            <person name="Spatafora J."/>
            <person name="Veneault-Fourrey C."/>
            <person name="Henrissat B."/>
            <person name="Grigoriev I."/>
            <person name="Martin F."/>
            <person name="Perotto S."/>
        </authorList>
    </citation>
    <scope>NUCLEOTIDE SEQUENCE [LARGE SCALE GENOMIC DNA]</scope>
    <source>
        <strain evidence="3 4">UAMH 7357</strain>
    </source>
</reference>
<dbReference type="STRING" id="1745343.A0A2J6Q054"/>
<dbReference type="EMBL" id="KZ613488">
    <property type="protein sequence ID" value="PMD19642.1"/>
    <property type="molecule type" value="Genomic_DNA"/>
</dbReference>
<keyword evidence="4" id="KW-1185">Reference proteome</keyword>
<name>A0A2J6Q054_9HELO</name>
<feature type="region of interest" description="Disordered" evidence="2">
    <location>
        <begin position="183"/>
        <end position="218"/>
    </location>
</feature>
<evidence type="ECO:0000313" key="3">
    <source>
        <dbReference type="EMBL" id="PMD19642.1"/>
    </source>
</evidence>
<proteinExistence type="predicted"/>
<keyword evidence="1" id="KW-0175">Coiled coil</keyword>
<evidence type="ECO:0000256" key="2">
    <source>
        <dbReference type="SAM" id="MobiDB-lite"/>
    </source>
</evidence>
<feature type="compositionally biased region" description="Low complexity" evidence="2">
    <location>
        <begin position="200"/>
        <end position="212"/>
    </location>
</feature>
<feature type="region of interest" description="Disordered" evidence="2">
    <location>
        <begin position="1"/>
        <end position="26"/>
    </location>
</feature>
<evidence type="ECO:0000256" key="1">
    <source>
        <dbReference type="SAM" id="Coils"/>
    </source>
</evidence>
<organism evidence="3 4">
    <name type="scientific">Hyaloscypha hepaticicola</name>
    <dbReference type="NCBI Taxonomy" id="2082293"/>
    <lineage>
        <taxon>Eukaryota</taxon>
        <taxon>Fungi</taxon>
        <taxon>Dikarya</taxon>
        <taxon>Ascomycota</taxon>
        <taxon>Pezizomycotina</taxon>
        <taxon>Leotiomycetes</taxon>
        <taxon>Helotiales</taxon>
        <taxon>Hyaloscyphaceae</taxon>
        <taxon>Hyaloscypha</taxon>
    </lineage>
</organism>